<name>A0ACC2K9J7_PERAE</name>
<dbReference type="EMBL" id="CM056812">
    <property type="protein sequence ID" value="KAJ8617662.1"/>
    <property type="molecule type" value="Genomic_DNA"/>
</dbReference>
<evidence type="ECO:0000313" key="2">
    <source>
        <dbReference type="Proteomes" id="UP001234297"/>
    </source>
</evidence>
<sequence length="201" mass="22422">MSSATSVSGFGNQTATKTCKSSHLQVTTRFFIPLETIQDVDISISIIPVFKQVNDVGYNDPSVIDKRVSRKTISLNTTANGIVEMIVEGLNKYLGGETFMLINLHHLPSVHYIIEQSSILIPFLSIVLKQIVVQEAEEPKKMVTDLKNTTSLVLELCGTFFTRKLRVQSLSVTFFIFLFSITNALYSLAILENSWSGFTLH</sequence>
<proteinExistence type="predicted"/>
<comment type="caution">
    <text evidence="1">The sequence shown here is derived from an EMBL/GenBank/DDBJ whole genome shotgun (WGS) entry which is preliminary data.</text>
</comment>
<accession>A0ACC2K9J7</accession>
<protein>
    <submittedName>
        <fullName evidence="1">Uncharacterized protein</fullName>
    </submittedName>
</protein>
<dbReference type="Proteomes" id="UP001234297">
    <property type="component" value="Chromosome 4"/>
</dbReference>
<gene>
    <name evidence="1" type="ORF">MRB53_013848</name>
</gene>
<organism evidence="1 2">
    <name type="scientific">Persea americana</name>
    <name type="common">Avocado</name>
    <dbReference type="NCBI Taxonomy" id="3435"/>
    <lineage>
        <taxon>Eukaryota</taxon>
        <taxon>Viridiplantae</taxon>
        <taxon>Streptophyta</taxon>
        <taxon>Embryophyta</taxon>
        <taxon>Tracheophyta</taxon>
        <taxon>Spermatophyta</taxon>
        <taxon>Magnoliopsida</taxon>
        <taxon>Magnoliidae</taxon>
        <taxon>Laurales</taxon>
        <taxon>Lauraceae</taxon>
        <taxon>Persea</taxon>
    </lineage>
</organism>
<evidence type="ECO:0000313" key="1">
    <source>
        <dbReference type="EMBL" id="KAJ8617662.1"/>
    </source>
</evidence>
<keyword evidence="2" id="KW-1185">Reference proteome</keyword>
<reference evidence="1 2" key="1">
    <citation type="journal article" date="2022" name="Hortic Res">
        <title>A haplotype resolved chromosomal level avocado genome allows analysis of novel avocado genes.</title>
        <authorList>
            <person name="Nath O."/>
            <person name="Fletcher S.J."/>
            <person name="Hayward A."/>
            <person name="Shaw L.M."/>
            <person name="Masouleh A.K."/>
            <person name="Furtado A."/>
            <person name="Henry R.J."/>
            <person name="Mitter N."/>
        </authorList>
    </citation>
    <scope>NUCLEOTIDE SEQUENCE [LARGE SCALE GENOMIC DNA]</scope>
    <source>
        <strain evidence="2">cv. Hass</strain>
    </source>
</reference>